<name>A0A8J5W0Z0_ZIZPA</name>
<evidence type="ECO:0000313" key="1">
    <source>
        <dbReference type="EMBL" id="KAG8068823.1"/>
    </source>
</evidence>
<keyword evidence="2" id="KW-1185">Reference proteome</keyword>
<sequence length="111" mass="12562">MLSRSKTSRRMPTVSDDPLPPKRFDFIRPLSELFDFSHPCLEIFNLSSPRPELFNLNRLLPKLFNFGGQNISLDPKVSCLPLNDIDTIMEPRSLPYVSAAFRGEGGRDPLG</sequence>
<proteinExistence type="predicted"/>
<accession>A0A8J5W0Z0</accession>
<gene>
    <name evidence="1" type="ORF">GUJ93_ZPchr0005g16255</name>
</gene>
<protein>
    <submittedName>
        <fullName evidence="1">Uncharacterized protein</fullName>
    </submittedName>
</protein>
<comment type="caution">
    <text evidence="1">The sequence shown here is derived from an EMBL/GenBank/DDBJ whole genome shotgun (WGS) entry which is preliminary data.</text>
</comment>
<evidence type="ECO:0000313" key="2">
    <source>
        <dbReference type="Proteomes" id="UP000729402"/>
    </source>
</evidence>
<dbReference type="Proteomes" id="UP000729402">
    <property type="component" value="Unassembled WGS sequence"/>
</dbReference>
<reference evidence="1" key="1">
    <citation type="journal article" date="2021" name="bioRxiv">
        <title>Whole Genome Assembly and Annotation of Northern Wild Rice, Zizania palustris L., Supports a Whole Genome Duplication in the Zizania Genus.</title>
        <authorList>
            <person name="Haas M."/>
            <person name="Kono T."/>
            <person name="Macchietto M."/>
            <person name="Millas R."/>
            <person name="McGilp L."/>
            <person name="Shao M."/>
            <person name="Duquette J."/>
            <person name="Hirsch C.N."/>
            <person name="Kimball J."/>
        </authorList>
    </citation>
    <scope>NUCLEOTIDE SEQUENCE</scope>
    <source>
        <tissue evidence="1">Fresh leaf tissue</tissue>
    </source>
</reference>
<dbReference type="EMBL" id="JAAALK010000284">
    <property type="protein sequence ID" value="KAG8068823.1"/>
    <property type="molecule type" value="Genomic_DNA"/>
</dbReference>
<reference evidence="1" key="2">
    <citation type="submission" date="2021-02" db="EMBL/GenBank/DDBJ databases">
        <authorList>
            <person name="Kimball J.A."/>
            <person name="Haas M.W."/>
            <person name="Macchietto M."/>
            <person name="Kono T."/>
            <person name="Duquette J."/>
            <person name="Shao M."/>
        </authorList>
    </citation>
    <scope>NUCLEOTIDE SEQUENCE</scope>
    <source>
        <tissue evidence="1">Fresh leaf tissue</tissue>
    </source>
</reference>
<dbReference type="AlphaFoldDB" id="A0A8J5W0Z0"/>
<organism evidence="1 2">
    <name type="scientific">Zizania palustris</name>
    <name type="common">Northern wild rice</name>
    <dbReference type="NCBI Taxonomy" id="103762"/>
    <lineage>
        <taxon>Eukaryota</taxon>
        <taxon>Viridiplantae</taxon>
        <taxon>Streptophyta</taxon>
        <taxon>Embryophyta</taxon>
        <taxon>Tracheophyta</taxon>
        <taxon>Spermatophyta</taxon>
        <taxon>Magnoliopsida</taxon>
        <taxon>Liliopsida</taxon>
        <taxon>Poales</taxon>
        <taxon>Poaceae</taxon>
        <taxon>BOP clade</taxon>
        <taxon>Oryzoideae</taxon>
        <taxon>Oryzeae</taxon>
        <taxon>Zizaniinae</taxon>
        <taxon>Zizania</taxon>
    </lineage>
</organism>